<sequence>MTTVLEQLETAVEIQVNSGRYAKPEDWPVELGPYIPPDQAKANLMKAGQRAIDVGRQAAEEAVLQPALLRNRNGREAVYRAIGNAVDTELQIGSYAEDELLPALLDVRDTFAHISEHAFEERLEQLFIAGAGQMGRC</sequence>
<dbReference type="AlphaFoldDB" id="A0A2U2DHH8"/>
<proteinExistence type="predicted"/>
<organism evidence="1 2">
    <name type="scientific">Metarhizobium album</name>
    <dbReference type="NCBI Taxonomy" id="2182425"/>
    <lineage>
        <taxon>Bacteria</taxon>
        <taxon>Pseudomonadati</taxon>
        <taxon>Pseudomonadota</taxon>
        <taxon>Alphaproteobacteria</taxon>
        <taxon>Hyphomicrobiales</taxon>
        <taxon>Rhizobiaceae</taxon>
        <taxon>Metarhizobium</taxon>
    </lineage>
</organism>
<keyword evidence="2" id="KW-1185">Reference proteome</keyword>
<protein>
    <submittedName>
        <fullName evidence="1">Uncharacterized protein</fullName>
    </submittedName>
</protein>
<dbReference type="RefSeq" id="WP_109461673.1">
    <property type="nucleotide sequence ID" value="NZ_QFBC01000020.1"/>
</dbReference>
<reference evidence="1 2" key="1">
    <citation type="submission" date="2018-05" db="EMBL/GenBank/DDBJ databases">
        <title>The draft genome of strain NS-104.</title>
        <authorList>
            <person name="Hang P."/>
            <person name="Jiang J."/>
        </authorList>
    </citation>
    <scope>NUCLEOTIDE SEQUENCE [LARGE SCALE GENOMIC DNA]</scope>
    <source>
        <strain evidence="1 2">NS-104</strain>
    </source>
</reference>
<accession>A0A2U2DHH8</accession>
<evidence type="ECO:0000313" key="1">
    <source>
        <dbReference type="EMBL" id="PWE52773.1"/>
    </source>
</evidence>
<name>A0A2U2DHH8_9HYPH</name>
<dbReference type="EMBL" id="QFBC01000020">
    <property type="protein sequence ID" value="PWE52773.1"/>
    <property type="molecule type" value="Genomic_DNA"/>
</dbReference>
<evidence type="ECO:0000313" key="2">
    <source>
        <dbReference type="Proteomes" id="UP000245252"/>
    </source>
</evidence>
<comment type="caution">
    <text evidence="1">The sequence shown here is derived from an EMBL/GenBank/DDBJ whole genome shotgun (WGS) entry which is preliminary data.</text>
</comment>
<gene>
    <name evidence="1" type="ORF">DEM27_28635</name>
</gene>
<dbReference type="Proteomes" id="UP000245252">
    <property type="component" value="Unassembled WGS sequence"/>
</dbReference>